<keyword evidence="1" id="KW-0677">Repeat</keyword>
<dbReference type="Proteomes" id="UP001276659">
    <property type="component" value="Unassembled WGS sequence"/>
</dbReference>
<gene>
    <name evidence="3" type="ORF">OEA41_001692</name>
</gene>
<protein>
    <recommendedName>
        <fullName evidence="2">Nephrocystin 3-like N-terminal domain-containing protein</fullName>
    </recommendedName>
</protein>
<sequence length="454" mass="51305">MRIYAQSRASWPTLLVYQQSIVALLQFTATVVQYLSNVKDASDSRKRLLSEVSSASGLLYLLNDLAERDKWAKNWPATLRSLATSNGSLDQFRQALELLAKKLAPVAGLSKAGKVLAWPFEKGDVQFVLLTIERQKTLFILALQSDHIGLRNCTLSIRTKYSSTGQWLFETQEIKDRLTGASNVLWCSGIPRAGKILLASSTIDHLERIFPQMEIGISYIYCDYKDQSQTAVNLLGSLIGKLLWRQSIIPEELELSYKTHTSKHTHPSVTEYAAILRNMAMGFSRVFIVVDALDEVMEKDGTRDALMASLNDLSSNAQLLVTSRWIPSLEQEFCTASRLEIRANNGDIATYVQSQVDKRPRLRAHVRRDQNLRELIVENKGMFLLARLHVDSLANTAHPKAVKLALNQLPATLNKTYDETMQRVEQQDMKDIRLAHQVLSWIVCSFRPLTVEEL</sequence>
<keyword evidence="4" id="KW-1185">Reference proteome</keyword>
<dbReference type="Pfam" id="PF24883">
    <property type="entry name" value="NPHP3_N"/>
    <property type="match status" value="1"/>
</dbReference>
<dbReference type="Gene3D" id="3.40.50.300">
    <property type="entry name" value="P-loop containing nucleotide triphosphate hydrolases"/>
    <property type="match status" value="1"/>
</dbReference>
<evidence type="ECO:0000313" key="4">
    <source>
        <dbReference type="Proteomes" id="UP001276659"/>
    </source>
</evidence>
<evidence type="ECO:0000259" key="2">
    <source>
        <dbReference type="Pfam" id="PF24883"/>
    </source>
</evidence>
<evidence type="ECO:0000313" key="3">
    <source>
        <dbReference type="EMBL" id="KAK3174446.1"/>
    </source>
</evidence>
<dbReference type="AlphaFoldDB" id="A0AAD9ZB63"/>
<dbReference type="PANTHER" id="PTHR10039:SF15">
    <property type="entry name" value="NACHT DOMAIN-CONTAINING PROTEIN"/>
    <property type="match status" value="1"/>
</dbReference>
<dbReference type="InterPro" id="IPR027417">
    <property type="entry name" value="P-loop_NTPase"/>
</dbReference>
<accession>A0AAD9ZB63</accession>
<dbReference type="PANTHER" id="PTHR10039">
    <property type="entry name" value="AMELOGENIN"/>
    <property type="match status" value="1"/>
</dbReference>
<organism evidence="3 4">
    <name type="scientific">Lepraria neglecta</name>
    <dbReference type="NCBI Taxonomy" id="209136"/>
    <lineage>
        <taxon>Eukaryota</taxon>
        <taxon>Fungi</taxon>
        <taxon>Dikarya</taxon>
        <taxon>Ascomycota</taxon>
        <taxon>Pezizomycotina</taxon>
        <taxon>Lecanoromycetes</taxon>
        <taxon>OSLEUM clade</taxon>
        <taxon>Lecanoromycetidae</taxon>
        <taxon>Lecanorales</taxon>
        <taxon>Lecanorineae</taxon>
        <taxon>Stereocaulaceae</taxon>
        <taxon>Lepraria</taxon>
    </lineage>
</organism>
<comment type="caution">
    <text evidence="3">The sequence shown here is derived from an EMBL/GenBank/DDBJ whole genome shotgun (WGS) entry which is preliminary data.</text>
</comment>
<reference evidence="3" key="1">
    <citation type="submission" date="2022-11" db="EMBL/GenBank/DDBJ databases">
        <title>Chromosomal genome sequence assembly and mating type (MAT) locus characterization of the leprose asexual lichenized fungus Lepraria neglecta (Nyl.) Erichsen.</title>
        <authorList>
            <person name="Allen J.L."/>
            <person name="Pfeffer B."/>
        </authorList>
    </citation>
    <scope>NUCLEOTIDE SEQUENCE</scope>
    <source>
        <strain evidence="3">Allen 5258</strain>
    </source>
</reference>
<evidence type="ECO:0000256" key="1">
    <source>
        <dbReference type="ARBA" id="ARBA00022737"/>
    </source>
</evidence>
<dbReference type="InterPro" id="IPR056884">
    <property type="entry name" value="NPHP3-like_N"/>
</dbReference>
<dbReference type="EMBL" id="JASNWA010000006">
    <property type="protein sequence ID" value="KAK3174446.1"/>
    <property type="molecule type" value="Genomic_DNA"/>
</dbReference>
<proteinExistence type="predicted"/>
<feature type="domain" description="Nephrocystin 3-like N-terminal" evidence="2">
    <location>
        <begin position="164"/>
        <end position="324"/>
    </location>
</feature>
<name>A0AAD9ZB63_9LECA</name>